<dbReference type="EMBL" id="JAFBEE010000010">
    <property type="protein sequence ID" value="MBM7615195.1"/>
    <property type="molecule type" value="Genomic_DNA"/>
</dbReference>
<accession>A0ABS2NQH1</accession>
<dbReference type="Gene3D" id="2.60.40.2360">
    <property type="entry name" value="Intracellular proteinase inhibitor BsuPI"/>
    <property type="match status" value="1"/>
</dbReference>
<dbReference type="Pfam" id="PF12690">
    <property type="entry name" value="BsuPI"/>
    <property type="match status" value="1"/>
</dbReference>
<gene>
    <name evidence="2" type="ORF">JOC73_001757</name>
</gene>
<organism evidence="2 3">
    <name type="scientific">Alkaliphilus hydrothermalis</name>
    <dbReference type="NCBI Taxonomy" id="1482730"/>
    <lineage>
        <taxon>Bacteria</taxon>
        <taxon>Bacillati</taxon>
        <taxon>Bacillota</taxon>
        <taxon>Clostridia</taxon>
        <taxon>Peptostreptococcales</taxon>
        <taxon>Natronincolaceae</taxon>
        <taxon>Alkaliphilus</taxon>
    </lineage>
</organism>
<name>A0ABS2NQH1_9FIRM</name>
<evidence type="ECO:0000259" key="1">
    <source>
        <dbReference type="Pfam" id="PF12690"/>
    </source>
</evidence>
<proteinExistence type="predicted"/>
<dbReference type="RefSeq" id="WP_204402108.1">
    <property type="nucleotide sequence ID" value="NZ_JAFBEE010000010.1"/>
</dbReference>
<protein>
    <recommendedName>
        <fullName evidence="1">Intracellular proteinase inhibitor BsuPI domain-containing protein</fullName>
    </recommendedName>
</protein>
<feature type="domain" description="Intracellular proteinase inhibitor BsuPI" evidence="1">
    <location>
        <begin position="3"/>
        <end position="103"/>
    </location>
</feature>
<evidence type="ECO:0000313" key="3">
    <source>
        <dbReference type="Proteomes" id="UP001314796"/>
    </source>
</evidence>
<dbReference type="InterPro" id="IPR020481">
    <property type="entry name" value="Intracell_prot_inh_BsuPI"/>
</dbReference>
<comment type="caution">
    <text evidence="2">The sequence shown here is derived from an EMBL/GenBank/DDBJ whole genome shotgun (WGS) entry which is preliminary data.</text>
</comment>
<dbReference type="Proteomes" id="UP001314796">
    <property type="component" value="Unassembled WGS sequence"/>
</dbReference>
<reference evidence="2 3" key="1">
    <citation type="submission" date="2021-01" db="EMBL/GenBank/DDBJ databases">
        <title>Genomic Encyclopedia of Type Strains, Phase IV (KMG-IV): sequencing the most valuable type-strain genomes for metagenomic binning, comparative biology and taxonomic classification.</title>
        <authorList>
            <person name="Goeker M."/>
        </authorList>
    </citation>
    <scope>NUCLEOTIDE SEQUENCE [LARGE SCALE GENOMIC DNA]</scope>
    <source>
        <strain evidence="2 3">DSM 25890</strain>
    </source>
</reference>
<evidence type="ECO:0000313" key="2">
    <source>
        <dbReference type="EMBL" id="MBM7615195.1"/>
    </source>
</evidence>
<keyword evidence="3" id="KW-1185">Reference proteome</keyword>
<dbReference type="InterPro" id="IPR038144">
    <property type="entry name" value="IPI"/>
</dbReference>
<sequence length="121" mass="14173">MELRAIYEKQDEGIDVDFKLINTTREAKEITFPSGQQFEMIIVDDGGEEVYRFSEGRFFTMAMTSKQLQPGEVLHWKNLWKCIDKNGKKRKEGNYKVIVKIKAMVEEVSEEELTTEIDFNL</sequence>